<dbReference type="VEuPathDB" id="FungiDB:YALI0_D13486g"/>
<dbReference type="OMA" id="CIEMGLY"/>
<dbReference type="VEuPathDB" id="FungiDB:YALI1_D16672g"/>
<dbReference type="RefSeq" id="XP_502789.3">
    <property type="nucleotide sequence ID" value="XM_502789.3"/>
</dbReference>
<dbReference type="KEGG" id="yli:2910827"/>
<sequence>MVPHNYTSTMDYGKIQEYMATSQPLMAIEKLQKHLSTAPDDLLALQLLGEALLEIGEPEQAYNHIKMAADADPDGSKGGYEKFLWLGQLVGGRQGIEWYNKGIEGLKQDIANDEHKLGSGSLDQDSDHTKQALAYKKRKLCETLCGIVEIWMTDLCMEEEAETQCVNLMEEAIKTDNEHAESWAVVASVRISQQKNEEAKEALAKAWEIFAVDQEPSLPSIMQLTKMLIEMGMLEQALEASVRIHDLNDEEIEGFYLAGLASFTAWEQDKEDLTHAVAAASAFQRASKLYEKQTKQFGEASCDPEVVQHIQEMYAKLPSDLEIEEDKKEEYDDSWEKEIVYEE</sequence>
<evidence type="ECO:0000313" key="2">
    <source>
        <dbReference type="Proteomes" id="UP000182444"/>
    </source>
</evidence>
<name>A0A1D8NEF1_YARLL</name>
<dbReference type="InterPro" id="IPR011990">
    <property type="entry name" value="TPR-like_helical_dom_sf"/>
</dbReference>
<proteinExistence type="predicted"/>
<dbReference type="SUPFAM" id="SSF48452">
    <property type="entry name" value="TPR-like"/>
    <property type="match status" value="2"/>
</dbReference>
<reference evidence="1 2" key="1">
    <citation type="journal article" date="2016" name="PLoS ONE">
        <title>Sequence Assembly of Yarrowia lipolytica Strain W29/CLIB89 Shows Transposable Element Diversity.</title>
        <authorList>
            <person name="Magnan C."/>
            <person name="Yu J."/>
            <person name="Chang I."/>
            <person name="Jahn E."/>
            <person name="Kanomata Y."/>
            <person name="Wu J."/>
            <person name="Zeller M."/>
            <person name="Oakes M."/>
            <person name="Baldi P."/>
            <person name="Sandmeyer S."/>
        </authorList>
    </citation>
    <scope>NUCLEOTIDE SEQUENCE [LARGE SCALE GENOMIC DNA]</scope>
    <source>
        <strain evidence="2">CLIB89(W29)</strain>
    </source>
</reference>
<gene>
    <name evidence="1" type="ORF">YALI1_D16672g</name>
</gene>
<organism evidence="1 2">
    <name type="scientific">Yarrowia lipolytica</name>
    <name type="common">Candida lipolytica</name>
    <dbReference type="NCBI Taxonomy" id="4952"/>
    <lineage>
        <taxon>Eukaryota</taxon>
        <taxon>Fungi</taxon>
        <taxon>Dikarya</taxon>
        <taxon>Ascomycota</taxon>
        <taxon>Saccharomycotina</taxon>
        <taxon>Dipodascomycetes</taxon>
        <taxon>Dipodascales</taxon>
        <taxon>Dipodascales incertae sedis</taxon>
        <taxon>Yarrowia</taxon>
    </lineage>
</organism>
<dbReference type="GeneID" id="2910827"/>
<dbReference type="Gene3D" id="1.25.40.10">
    <property type="entry name" value="Tetratricopeptide repeat domain"/>
    <property type="match status" value="2"/>
</dbReference>
<dbReference type="eggNOG" id="ENOG502QSAH">
    <property type="taxonomic scope" value="Eukaryota"/>
</dbReference>
<protein>
    <submittedName>
        <fullName evidence="1">Uncharacterized protein</fullName>
    </submittedName>
</protein>
<dbReference type="EMBL" id="CP017556">
    <property type="protein sequence ID" value="AOW04016.1"/>
    <property type="molecule type" value="Genomic_DNA"/>
</dbReference>
<dbReference type="Proteomes" id="UP000182444">
    <property type="component" value="Chromosome 1D"/>
</dbReference>
<dbReference type="CDD" id="cd24142">
    <property type="entry name" value="ACL4-like"/>
    <property type="match status" value="1"/>
</dbReference>
<accession>A0A1D8NEF1</accession>
<evidence type="ECO:0000313" key="1">
    <source>
        <dbReference type="EMBL" id="AOW04016.1"/>
    </source>
</evidence>
<dbReference type="AlphaFoldDB" id="A0A1D8NEF1"/>